<organism evidence="1 2">
    <name type="scientific">Intrasporangium calvum</name>
    <dbReference type="NCBI Taxonomy" id="53358"/>
    <lineage>
        <taxon>Bacteria</taxon>
        <taxon>Bacillati</taxon>
        <taxon>Actinomycetota</taxon>
        <taxon>Actinomycetes</taxon>
        <taxon>Micrococcales</taxon>
        <taxon>Intrasporangiaceae</taxon>
        <taxon>Intrasporangium</taxon>
    </lineage>
</organism>
<dbReference type="SUPFAM" id="SSF51735">
    <property type="entry name" value="NAD(P)-binding Rossmann-fold domains"/>
    <property type="match status" value="1"/>
</dbReference>
<reference evidence="1 2" key="1">
    <citation type="submission" date="2022-11" db="EMBL/GenBank/DDBJ databases">
        <title>Anaerobic phenanthrene biodegradation by a DNRA strain PheN6.</title>
        <authorList>
            <person name="Zhang Z."/>
        </authorList>
    </citation>
    <scope>NUCLEOTIDE SEQUENCE [LARGE SCALE GENOMIC DNA]</scope>
    <source>
        <strain evidence="1 2">PheN6</strain>
    </source>
</reference>
<dbReference type="Gene3D" id="3.90.25.10">
    <property type="entry name" value="UDP-galactose 4-epimerase, domain 1"/>
    <property type="match status" value="1"/>
</dbReference>
<dbReference type="Proteomes" id="UP001150259">
    <property type="component" value="Unassembled WGS sequence"/>
</dbReference>
<dbReference type="EMBL" id="JAPFQL010000027">
    <property type="protein sequence ID" value="MDC5697180.1"/>
    <property type="molecule type" value="Genomic_DNA"/>
</dbReference>
<dbReference type="Gene3D" id="3.40.50.720">
    <property type="entry name" value="NAD(P)-binding Rossmann-like Domain"/>
    <property type="match status" value="1"/>
</dbReference>
<keyword evidence="2" id="KW-1185">Reference proteome</keyword>
<sequence length="283" mass="29325">MNISPESPLPLSPVAVVGVTGKTGRRVAAGLDALGLPVRGLSRTSTTPFRWEDEGTWGPTLAASRAAYVSFYPDLAMPGAADLVGALAKHARQVGVERLVLLSGRGEPGAQDAEAAVLAELPASSVVRCSWFMQNFTEGLLRDAVLGGTIGLPGPGSAVEPFLDVDDLAAVAVAALVEEGHAGVVHELTGPESISLDAAAAVLSDVTGRRVVHEHVSVDRFADQLAGLGIPREDGLWLGDLFEGLLDGRNAQPTDGVEQVLGRPATSFATWAARAADQGAWTR</sequence>
<evidence type="ECO:0000313" key="2">
    <source>
        <dbReference type="Proteomes" id="UP001150259"/>
    </source>
</evidence>
<comment type="caution">
    <text evidence="1">The sequence shown here is derived from an EMBL/GenBank/DDBJ whole genome shotgun (WGS) entry which is preliminary data.</text>
</comment>
<proteinExistence type="predicted"/>
<dbReference type="PANTHER" id="PTHR43162">
    <property type="match status" value="1"/>
</dbReference>
<dbReference type="InterPro" id="IPR036291">
    <property type="entry name" value="NAD(P)-bd_dom_sf"/>
</dbReference>
<name>A0ABT5GH84_9MICO</name>
<protein>
    <submittedName>
        <fullName evidence="1">NmrA family transcriptional regulator</fullName>
    </submittedName>
</protein>
<dbReference type="PANTHER" id="PTHR43162:SF1">
    <property type="entry name" value="PRESTALK A DIFFERENTIATION PROTEIN A"/>
    <property type="match status" value="1"/>
</dbReference>
<evidence type="ECO:0000313" key="1">
    <source>
        <dbReference type="EMBL" id="MDC5697180.1"/>
    </source>
</evidence>
<accession>A0ABT5GH84</accession>
<gene>
    <name evidence="1" type="ORF">OO014_07905</name>
</gene>
<dbReference type="InterPro" id="IPR051604">
    <property type="entry name" value="Ergot_Alk_Oxidoreductase"/>
</dbReference>
<dbReference type="RefSeq" id="WP_272461755.1">
    <property type="nucleotide sequence ID" value="NZ_JAPFQL010000027.1"/>
</dbReference>